<keyword evidence="9 11" id="KW-0472">Membrane</keyword>
<evidence type="ECO:0000256" key="4">
    <source>
        <dbReference type="ARBA" id="ARBA00022475"/>
    </source>
</evidence>
<dbReference type="PANTHER" id="PTHR42985">
    <property type="entry name" value="SODIUM-COUPLED MONOCARBOXYLATE TRANSPORTER"/>
    <property type="match status" value="1"/>
</dbReference>
<evidence type="ECO:0000256" key="3">
    <source>
        <dbReference type="ARBA" id="ARBA00022448"/>
    </source>
</evidence>
<evidence type="ECO:0000256" key="8">
    <source>
        <dbReference type="ARBA" id="ARBA00023065"/>
    </source>
</evidence>
<evidence type="ECO:0000313" key="12">
    <source>
        <dbReference type="EMBL" id="CAL4065793.1"/>
    </source>
</evidence>
<reference evidence="12 13" key="1">
    <citation type="submission" date="2024-05" db="EMBL/GenBank/DDBJ databases">
        <authorList>
            <person name="Wallberg A."/>
        </authorList>
    </citation>
    <scope>NUCLEOTIDE SEQUENCE [LARGE SCALE GENOMIC DNA]</scope>
</reference>
<keyword evidence="8" id="KW-0406">Ion transport</keyword>
<dbReference type="EMBL" id="CAXKWB010001916">
    <property type="protein sequence ID" value="CAL4065793.1"/>
    <property type="molecule type" value="Genomic_DNA"/>
</dbReference>
<dbReference type="AlphaFoldDB" id="A0AAV2PVA8"/>
<feature type="transmembrane region" description="Helical" evidence="11">
    <location>
        <begin position="51"/>
        <end position="72"/>
    </location>
</feature>
<evidence type="ECO:0000256" key="2">
    <source>
        <dbReference type="ARBA" id="ARBA00006434"/>
    </source>
</evidence>
<dbReference type="InterPro" id="IPR051163">
    <property type="entry name" value="Sodium:Solute_Symporter_SSF"/>
</dbReference>
<dbReference type="PROSITE" id="PS50283">
    <property type="entry name" value="NA_SOLUT_SYMP_3"/>
    <property type="match status" value="1"/>
</dbReference>
<name>A0AAV2PVA8_MEGNR</name>
<dbReference type="GO" id="GO:0006814">
    <property type="term" value="P:sodium ion transport"/>
    <property type="evidence" value="ECO:0007669"/>
    <property type="project" value="UniProtKB-KW"/>
</dbReference>
<keyword evidence="3" id="KW-0813">Transport</keyword>
<keyword evidence="7" id="KW-0915">Sodium</keyword>
<gene>
    <name evidence="12" type="ORF">MNOR_LOCUS5082</name>
</gene>
<keyword evidence="6 11" id="KW-1133">Transmembrane helix</keyword>
<comment type="caution">
    <text evidence="12">The sequence shown here is derived from an EMBL/GenBank/DDBJ whole genome shotgun (WGS) entry which is preliminary data.</text>
</comment>
<feature type="transmembrane region" description="Helical" evidence="11">
    <location>
        <begin position="84"/>
        <end position="107"/>
    </location>
</feature>
<dbReference type="PANTHER" id="PTHR42985:SF40">
    <property type="entry name" value="LD47995P-RELATED"/>
    <property type="match status" value="1"/>
</dbReference>
<comment type="similarity">
    <text evidence="2">Belongs to the sodium:solute symporter (SSF) (TC 2.A.21) family.</text>
</comment>
<accession>A0AAV2PVA8</accession>
<evidence type="ECO:0000256" key="7">
    <source>
        <dbReference type="ARBA" id="ARBA00023053"/>
    </source>
</evidence>
<keyword evidence="10" id="KW-0739">Sodium transport</keyword>
<sequence length="116" mass="12486">MEDLSKGFAATDYTIFSLLLIISLLVGIFSGRKGLKDGSTTKDFLIGGQTMNPVAVSLSLAGGVISAISVLGNSTEMYLYGTQLWMNLLGCVWGTLIVVFMLLPVLYPLNLISLYE</sequence>
<keyword evidence="4" id="KW-1003">Cell membrane</keyword>
<evidence type="ECO:0000256" key="5">
    <source>
        <dbReference type="ARBA" id="ARBA00022692"/>
    </source>
</evidence>
<dbReference type="Proteomes" id="UP001497623">
    <property type="component" value="Unassembled WGS sequence"/>
</dbReference>
<evidence type="ECO:0000256" key="11">
    <source>
        <dbReference type="SAM" id="Phobius"/>
    </source>
</evidence>
<proteinExistence type="inferred from homology"/>
<dbReference type="GO" id="GO:0015293">
    <property type="term" value="F:symporter activity"/>
    <property type="evidence" value="ECO:0007669"/>
    <property type="project" value="TreeGrafter"/>
</dbReference>
<evidence type="ECO:0000256" key="6">
    <source>
        <dbReference type="ARBA" id="ARBA00022989"/>
    </source>
</evidence>
<dbReference type="InterPro" id="IPR038377">
    <property type="entry name" value="Na/Glc_symporter_sf"/>
</dbReference>
<feature type="transmembrane region" description="Helical" evidence="11">
    <location>
        <begin position="12"/>
        <end position="31"/>
    </location>
</feature>
<evidence type="ECO:0000256" key="1">
    <source>
        <dbReference type="ARBA" id="ARBA00004651"/>
    </source>
</evidence>
<organism evidence="12 13">
    <name type="scientific">Meganyctiphanes norvegica</name>
    <name type="common">Northern krill</name>
    <name type="synonym">Thysanopoda norvegica</name>
    <dbReference type="NCBI Taxonomy" id="48144"/>
    <lineage>
        <taxon>Eukaryota</taxon>
        <taxon>Metazoa</taxon>
        <taxon>Ecdysozoa</taxon>
        <taxon>Arthropoda</taxon>
        <taxon>Crustacea</taxon>
        <taxon>Multicrustacea</taxon>
        <taxon>Malacostraca</taxon>
        <taxon>Eumalacostraca</taxon>
        <taxon>Eucarida</taxon>
        <taxon>Euphausiacea</taxon>
        <taxon>Euphausiidae</taxon>
        <taxon>Meganyctiphanes</taxon>
    </lineage>
</organism>
<evidence type="ECO:0000256" key="9">
    <source>
        <dbReference type="ARBA" id="ARBA00023136"/>
    </source>
</evidence>
<evidence type="ECO:0000313" key="13">
    <source>
        <dbReference type="Proteomes" id="UP001497623"/>
    </source>
</evidence>
<dbReference type="InterPro" id="IPR001734">
    <property type="entry name" value="Na/solute_symporter"/>
</dbReference>
<keyword evidence="5 11" id="KW-0812">Transmembrane</keyword>
<feature type="non-terminal residue" evidence="12">
    <location>
        <position position="116"/>
    </location>
</feature>
<comment type="subcellular location">
    <subcellularLocation>
        <location evidence="1">Cell membrane</location>
        <topology evidence="1">Multi-pass membrane protein</topology>
    </subcellularLocation>
</comment>
<dbReference type="GO" id="GO:0005886">
    <property type="term" value="C:plasma membrane"/>
    <property type="evidence" value="ECO:0007669"/>
    <property type="project" value="UniProtKB-SubCell"/>
</dbReference>
<keyword evidence="13" id="KW-1185">Reference proteome</keyword>
<dbReference type="Gene3D" id="1.20.1730.10">
    <property type="entry name" value="Sodium/glucose cotransporter"/>
    <property type="match status" value="1"/>
</dbReference>
<protein>
    <submittedName>
        <fullName evidence="12">Uncharacterized protein</fullName>
    </submittedName>
</protein>
<evidence type="ECO:0000256" key="10">
    <source>
        <dbReference type="ARBA" id="ARBA00023201"/>
    </source>
</evidence>